<sequence>MNEFTDILATSVDRLFCDLMANGMPETNKQPVFDQLWRAIEELGISNVLLSEDNGGFGGGWQDGFAIFKQIGFHAIPMPIGETIIARKLLQDSNMQIPDAAITIGTAHTASIQHDESSDQAFFSGDIPALPWGRVTPTALVHCQSQGDCYLALISTSQTSTVLQHINEANEARDKLSFVNAPLIDLKKLDTSTNEVLMAGALLKAAQIAGALEAALQLSVQYVQERKQFGRALSKFQAIQHQIALLAEHAAAVSCAANAACHAHDKSDAEFEIAAAKLRANRAIGEATSIAHQVHGAIGFTQEHRLHHFTQRLWSWRAEFGNDRHWANYLGQQLVKIGQANLWEELTNRSDARG</sequence>
<protein>
    <submittedName>
        <fullName evidence="5">Acyl-CoA dehydrogenase family protein</fullName>
    </submittedName>
</protein>
<dbReference type="Proteomes" id="UP001500392">
    <property type="component" value="Unassembled WGS sequence"/>
</dbReference>
<gene>
    <name evidence="5" type="ORF">GCM10022414_30150</name>
</gene>
<proteinExistence type="predicted"/>
<organism evidence="5 6">
    <name type="scientific">Zhongshania borealis</name>
    <dbReference type="NCBI Taxonomy" id="889488"/>
    <lineage>
        <taxon>Bacteria</taxon>
        <taxon>Pseudomonadati</taxon>
        <taxon>Pseudomonadota</taxon>
        <taxon>Gammaproteobacteria</taxon>
        <taxon>Cellvibrionales</taxon>
        <taxon>Spongiibacteraceae</taxon>
        <taxon>Zhongshania</taxon>
    </lineage>
</organism>
<accession>A0ABP7X1G3</accession>
<dbReference type="InterPro" id="IPR036250">
    <property type="entry name" value="AcylCo_DH-like_C"/>
</dbReference>
<comment type="caution">
    <text evidence="5">The sequence shown here is derived from an EMBL/GenBank/DDBJ whole genome shotgun (WGS) entry which is preliminary data.</text>
</comment>
<name>A0ABP7X1G3_9GAMM</name>
<evidence type="ECO:0000256" key="2">
    <source>
        <dbReference type="ARBA" id="ARBA00022827"/>
    </source>
</evidence>
<dbReference type="EMBL" id="BAABDM010000007">
    <property type="protein sequence ID" value="GAA4102366.1"/>
    <property type="molecule type" value="Genomic_DNA"/>
</dbReference>
<keyword evidence="2" id="KW-0274">FAD</keyword>
<keyword evidence="6" id="KW-1185">Reference proteome</keyword>
<dbReference type="PANTHER" id="PTHR43884">
    <property type="entry name" value="ACYL-COA DEHYDROGENASE"/>
    <property type="match status" value="1"/>
</dbReference>
<dbReference type="Pfam" id="PF00441">
    <property type="entry name" value="Acyl-CoA_dh_1"/>
    <property type="match status" value="1"/>
</dbReference>
<keyword evidence="3" id="KW-0560">Oxidoreductase</keyword>
<evidence type="ECO:0000313" key="6">
    <source>
        <dbReference type="Proteomes" id="UP001500392"/>
    </source>
</evidence>
<dbReference type="InterPro" id="IPR009075">
    <property type="entry name" value="AcylCo_DH/oxidase_C"/>
</dbReference>
<dbReference type="Gene3D" id="1.20.140.10">
    <property type="entry name" value="Butyryl-CoA Dehydrogenase, subunit A, domain 3"/>
    <property type="match status" value="1"/>
</dbReference>
<dbReference type="PANTHER" id="PTHR43884:SF20">
    <property type="entry name" value="ACYL-COA DEHYDROGENASE FADE28"/>
    <property type="match status" value="1"/>
</dbReference>
<dbReference type="SUPFAM" id="SSF47203">
    <property type="entry name" value="Acyl-CoA dehydrogenase C-terminal domain-like"/>
    <property type="match status" value="1"/>
</dbReference>
<dbReference type="RefSeq" id="WP_344937619.1">
    <property type="nucleotide sequence ID" value="NZ_BAABDM010000007.1"/>
</dbReference>
<evidence type="ECO:0000259" key="4">
    <source>
        <dbReference type="Pfam" id="PF00441"/>
    </source>
</evidence>
<keyword evidence="1" id="KW-0285">Flavoprotein</keyword>
<evidence type="ECO:0000256" key="3">
    <source>
        <dbReference type="ARBA" id="ARBA00023002"/>
    </source>
</evidence>
<evidence type="ECO:0000256" key="1">
    <source>
        <dbReference type="ARBA" id="ARBA00022630"/>
    </source>
</evidence>
<evidence type="ECO:0000313" key="5">
    <source>
        <dbReference type="EMBL" id="GAA4102366.1"/>
    </source>
</evidence>
<feature type="domain" description="Acyl-CoA dehydrogenase/oxidase C-terminal" evidence="4">
    <location>
        <begin position="194"/>
        <end position="314"/>
    </location>
</feature>
<reference evidence="6" key="1">
    <citation type="journal article" date="2019" name="Int. J. Syst. Evol. Microbiol.">
        <title>The Global Catalogue of Microorganisms (GCM) 10K type strain sequencing project: providing services to taxonomists for standard genome sequencing and annotation.</title>
        <authorList>
            <consortium name="The Broad Institute Genomics Platform"/>
            <consortium name="The Broad Institute Genome Sequencing Center for Infectious Disease"/>
            <person name="Wu L."/>
            <person name="Ma J."/>
        </authorList>
    </citation>
    <scope>NUCLEOTIDE SEQUENCE [LARGE SCALE GENOMIC DNA]</scope>
    <source>
        <strain evidence="6">JCM 17304</strain>
    </source>
</reference>